<name>A0A165D3T1_9BASI</name>
<dbReference type="Proteomes" id="UP000076842">
    <property type="component" value="Unassembled WGS sequence"/>
</dbReference>
<accession>A0A165D3T1</accession>
<dbReference type="InParanoid" id="A0A165D3T1"/>
<sequence>MARPDSPDGSDRACPTLNISLRDCRWPSLKGKARRIVDKCQVLDSRAYLLDQFYGYIVVVCSLH</sequence>
<dbReference type="EMBL" id="KV424081">
    <property type="protein sequence ID" value="KZT52006.1"/>
    <property type="molecule type" value="Genomic_DNA"/>
</dbReference>
<keyword evidence="2" id="KW-1185">Reference proteome</keyword>
<protein>
    <submittedName>
        <fullName evidence="1">Uncharacterized protein</fullName>
    </submittedName>
</protein>
<evidence type="ECO:0000313" key="1">
    <source>
        <dbReference type="EMBL" id="KZT52006.1"/>
    </source>
</evidence>
<organism evidence="1 2">
    <name type="scientific">Calocera cornea HHB12733</name>
    <dbReference type="NCBI Taxonomy" id="1353952"/>
    <lineage>
        <taxon>Eukaryota</taxon>
        <taxon>Fungi</taxon>
        <taxon>Dikarya</taxon>
        <taxon>Basidiomycota</taxon>
        <taxon>Agaricomycotina</taxon>
        <taxon>Dacrymycetes</taxon>
        <taxon>Dacrymycetales</taxon>
        <taxon>Dacrymycetaceae</taxon>
        <taxon>Calocera</taxon>
    </lineage>
</organism>
<evidence type="ECO:0000313" key="2">
    <source>
        <dbReference type="Proteomes" id="UP000076842"/>
    </source>
</evidence>
<reference evidence="1 2" key="1">
    <citation type="journal article" date="2016" name="Mol. Biol. Evol.">
        <title>Comparative Genomics of Early-Diverging Mushroom-Forming Fungi Provides Insights into the Origins of Lignocellulose Decay Capabilities.</title>
        <authorList>
            <person name="Nagy L.G."/>
            <person name="Riley R."/>
            <person name="Tritt A."/>
            <person name="Adam C."/>
            <person name="Daum C."/>
            <person name="Floudas D."/>
            <person name="Sun H."/>
            <person name="Yadav J.S."/>
            <person name="Pangilinan J."/>
            <person name="Larsson K.H."/>
            <person name="Matsuura K."/>
            <person name="Barry K."/>
            <person name="Labutti K."/>
            <person name="Kuo R."/>
            <person name="Ohm R.A."/>
            <person name="Bhattacharya S.S."/>
            <person name="Shirouzu T."/>
            <person name="Yoshinaga Y."/>
            <person name="Martin F.M."/>
            <person name="Grigoriev I.V."/>
            <person name="Hibbett D.S."/>
        </authorList>
    </citation>
    <scope>NUCLEOTIDE SEQUENCE [LARGE SCALE GENOMIC DNA]</scope>
    <source>
        <strain evidence="1 2">HHB12733</strain>
    </source>
</reference>
<dbReference type="AlphaFoldDB" id="A0A165D3T1"/>
<proteinExistence type="predicted"/>
<gene>
    <name evidence="1" type="ORF">CALCODRAFT_104474</name>
</gene>